<dbReference type="SMART" id="SM00355">
    <property type="entry name" value="ZnF_C2H2"/>
    <property type="match status" value="5"/>
</dbReference>
<dbReference type="InterPro" id="IPR051868">
    <property type="entry name" value="ZN346_ZMAT4"/>
</dbReference>
<keyword evidence="6" id="KW-0539">Nucleus</keyword>
<evidence type="ECO:0000256" key="1">
    <source>
        <dbReference type="ARBA" id="ARBA00004123"/>
    </source>
</evidence>
<dbReference type="Gene3D" id="3.30.160.60">
    <property type="entry name" value="Classic Zinc Finger"/>
    <property type="match status" value="3"/>
</dbReference>
<dbReference type="InterPro" id="IPR013087">
    <property type="entry name" value="Znf_C2H2_type"/>
</dbReference>
<feature type="domain" description="C2H2-type" evidence="8">
    <location>
        <begin position="211"/>
        <end position="233"/>
    </location>
</feature>
<dbReference type="OMA" id="RNDHEKQ"/>
<dbReference type="Pfam" id="PF12874">
    <property type="entry name" value="zf-met"/>
    <property type="match status" value="4"/>
</dbReference>
<evidence type="ECO:0000259" key="8">
    <source>
        <dbReference type="PROSITE" id="PS00028"/>
    </source>
</evidence>
<feature type="domain" description="C2H2-type" evidence="8">
    <location>
        <begin position="253"/>
        <end position="275"/>
    </location>
</feature>
<evidence type="ECO:0000313" key="11">
    <source>
        <dbReference type="Proteomes" id="UP000014760"/>
    </source>
</evidence>
<keyword evidence="2" id="KW-0479">Metal-binding</keyword>
<feature type="domain" description="C2H2-type" evidence="8">
    <location>
        <begin position="125"/>
        <end position="147"/>
    </location>
</feature>
<dbReference type="SMART" id="SM00451">
    <property type="entry name" value="ZnF_U1"/>
    <property type="match status" value="5"/>
</dbReference>
<dbReference type="OrthoDB" id="1925236at2759"/>
<dbReference type="GO" id="GO:0003676">
    <property type="term" value="F:nucleic acid binding"/>
    <property type="evidence" value="ECO:0007669"/>
    <property type="project" value="InterPro"/>
</dbReference>
<dbReference type="HOGENOM" id="CLU_664390_0_0_1"/>
<evidence type="ECO:0000313" key="10">
    <source>
        <dbReference type="EnsemblMetazoa" id="CapteP199720"/>
    </source>
</evidence>
<feature type="compositionally biased region" description="Basic and acidic residues" evidence="7">
    <location>
        <begin position="52"/>
        <end position="62"/>
    </location>
</feature>
<evidence type="ECO:0000313" key="9">
    <source>
        <dbReference type="EMBL" id="ELU12986.1"/>
    </source>
</evidence>
<evidence type="ECO:0000256" key="2">
    <source>
        <dbReference type="ARBA" id="ARBA00022723"/>
    </source>
</evidence>
<reference evidence="11" key="1">
    <citation type="submission" date="2012-12" db="EMBL/GenBank/DDBJ databases">
        <authorList>
            <person name="Hellsten U."/>
            <person name="Grimwood J."/>
            <person name="Chapman J.A."/>
            <person name="Shapiro H."/>
            <person name="Aerts A."/>
            <person name="Otillar R.P."/>
            <person name="Terry A.Y."/>
            <person name="Boore J.L."/>
            <person name="Simakov O."/>
            <person name="Marletaz F."/>
            <person name="Cho S.-J."/>
            <person name="Edsinger-Gonzales E."/>
            <person name="Havlak P."/>
            <person name="Kuo D.-H."/>
            <person name="Larsson T."/>
            <person name="Lv J."/>
            <person name="Arendt D."/>
            <person name="Savage R."/>
            <person name="Osoegawa K."/>
            <person name="de Jong P."/>
            <person name="Lindberg D.R."/>
            <person name="Seaver E.C."/>
            <person name="Weisblat D.A."/>
            <person name="Putnam N.H."/>
            <person name="Grigoriev I.V."/>
            <person name="Rokhsar D.S."/>
        </authorList>
    </citation>
    <scope>NUCLEOTIDE SEQUENCE</scope>
    <source>
        <strain evidence="11">I ESC-2004</strain>
    </source>
</reference>
<keyword evidence="5" id="KW-0862">Zinc</keyword>
<feature type="domain" description="C2H2-type" evidence="8">
    <location>
        <begin position="27"/>
        <end position="49"/>
    </location>
</feature>
<dbReference type="GO" id="GO:0008270">
    <property type="term" value="F:zinc ion binding"/>
    <property type="evidence" value="ECO:0007669"/>
    <property type="project" value="UniProtKB-KW"/>
</dbReference>
<comment type="subcellular location">
    <subcellularLocation>
        <location evidence="1">Nucleus</location>
    </subcellularLocation>
</comment>
<reference evidence="10" key="3">
    <citation type="submission" date="2015-06" db="UniProtKB">
        <authorList>
            <consortium name="EnsemblMetazoa"/>
        </authorList>
    </citation>
    <scope>IDENTIFICATION</scope>
</reference>
<dbReference type="InterPro" id="IPR022755">
    <property type="entry name" value="Znf_C2H2_jaz"/>
</dbReference>
<keyword evidence="4" id="KW-0863">Zinc-finger</keyword>
<feature type="region of interest" description="Disordered" evidence="7">
    <location>
        <begin position="153"/>
        <end position="198"/>
    </location>
</feature>
<dbReference type="EMBL" id="AMQN01005259">
    <property type="status" value="NOT_ANNOTATED_CDS"/>
    <property type="molecule type" value="Genomic_DNA"/>
</dbReference>
<protein>
    <recommendedName>
        <fullName evidence="8">C2H2-type domain-containing protein</fullName>
    </recommendedName>
</protein>
<evidence type="ECO:0000256" key="6">
    <source>
        <dbReference type="ARBA" id="ARBA00023242"/>
    </source>
</evidence>
<feature type="region of interest" description="Disordered" evidence="7">
    <location>
        <begin position="52"/>
        <end position="120"/>
    </location>
</feature>
<evidence type="ECO:0000256" key="7">
    <source>
        <dbReference type="SAM" id="MobiDB-lite"/>
    </source>
</evidence>
<dbReference type="InterPro" id="IPR003604">
    <property type="entry name" value="Matrin/U1-like-C_Znf_C2H2"/>
</dbReference>
<evidence type="ECO:0000256" key="4">
    <source>
        <dbReference type="ARBA" id="ARBA00022771"/>
    </source>
</evidence>
<dbReference type="AlphaFoldDB" id="R7V9E6"/>
<keyword evidence="3" id="KW-0677">Repeat</keyword>
<dbReference type="PANTHER" id="PTHR46144:SF6">
    <property type="entry name" value="C2H2-TYPE DOMAIN-CONTAINING PROTEIN"/>
    <property type="match status" value="1"/>
</dbReference>
<dbReference type="PANTHER" id="PTHR46144">
    <property type="entry name" value="ZINC FINGER PROTEIN 385B-LIKE"/>
    <property type="match status" value="1"/>
</dbReference>
<accession>R7V9E6</accession>
<dbReference type="PROSITE" id="PS00028">
    <property type="entry name" value="ZINC_FINGER_C2H2_1"/>
    <property type="match status" value="4"/>
</dbReference>
<name>R7V9E6_CAPTE</name>
<keyword evidence="11" id="KW-1185">Reference proteome</keyword>
<proteinExistence type="predicted"/>
<dbReference type="SUPFAM" id="SSF57667">
    <property type="entry name" value="beta-beta-alpha zinc fingers"/>
    <property type="match status" value="4"/>
</dbReference>
<dbReference type="Pfam" id="PF12171">
    <property type="entry name" value="zf-C2H2_jaz"/>
    <property type="match status" value="1"/>
</dbReference>
<feature type="compositionally biased region" description="Basic and acidic residues" evidence="7">
    <location>
        <begin position="103"/>
        <end position="120"/>
    </location>
</feature>
<organism evidence="9">
    <name type="scientific">Capitella teleta</name>
    <name type="common">Polychaete worm</name>
    <dbReference type="NCBI Taxonomy" id="283909"/>
    <lineage>
        <taxon>Eukaryota</taxon>
        <taxon>Metazoa</taxon>
        <taxon>Spiralia</taxon>
        <taxon>Lophotrochozoa</taxon>
        <taxon>Annelida</taxon>
        <taxon>Polychaeta</taxon>
        <taxon>Sedentaria</taxon>
        <taxon>Scolecida</taxon>
        <taxon>Capitellidae</taxon>
        <taxon>Capitella</taxon>
    </lineage>
</organism>
<reference evidence="9 11" key="2">
    <citation type="journal article" date="2013" name="Nature">
        <title>Insights into bilaterian evolution from three spiralian genomes.</title>
        <authorList>
            <person name="Simakov O."/>
            <person name="Marletaz F."/>
            <person name="Cho S.J."/>
            <person name="Edsinger-Gonzales E."/>
            <person name="Havlak P."/>
            <person name="Hellsten U."/>
            <person name="Kuo D.H."/>
            <person name="Larsson T."/>
            <person name="Lv J."/>
            <person name="Arendt D."/>
            <person name="Savage R."/>
            <person name="Osoegawa K."/>
            <person name="de Jong P."/>
            <person name="Grimwood J."/>
            <person name="Chapman J.A."/>
            <person name="Shapiro H."/>
            <person name="Aerts A."/>
            <person name="Otillar R.P."/>
            <person name="Terry A.Y."/>
            <person name="Boore J.L."/>
            <person name="Grigoriev I.V."/>
            <person name="Lindberg D.R."/>
            <person name="Seaver E.C."/>
            <person name="Weisblat D.A."/>
            <person name="Putnam N.H."/>
            <person name="Rokhsar D.S."/>
        </authorList>
    </citation>
    <scope>NUCLEOTIDE SEQUENCE</scope>
    <source>
        <strain evidence="9 11">I ESC-2004</strain>
    </source>
</reference>
<feature type="compositionally biased region" description="Basic and acidic residues" evidence="7">
    <location>
        <begin position="167"/>
        <end position="183"/>
    </location>
</feature>
<dbReference type="GO" id="GO:0005634">
    <property type="term" value="C:nucleus"/>
    <property type="evidence" value="ECO:0007669"/>
    <property type="project" value="UniProtKB-SubCell"/>
</dbReference>
<evidence type="ECO:0000256" key="3">
    <source>
        <dbReference type="ARBA" id="ARBA00022737"/>
    </source>
</evidence>
<dbReference type="InterPro" id="IPR036236">
    <property type="entry name" value="Znf_C2H2_sf"/>
</dbReference>
<dbReference type="EMBL" id="KB295566">
    <property type="protein sequence ID" value="ELU12986.1"/>
    <property type="molecule type" value="Genomic_DNA"/>
</dbReference>
<dbReference type="EnsemblMetazoa" id="CapteT199720">
    <property type="protein sequence ID" value="CapteP199720"/>
    <property type="gene ID" value="CapteG199720"/>
</dbReference>
<dbReference type="Proteomes" id="UP000014760">
    <property type="component" value="Unassembled WGS sequence"/>
</dbReference>
<gene>
    <name evidence="9" type="ORF">CAPTEDRAFT_199720</name>
</gene>
<sequence>MTRPIVKAAKKNCRMSTVGSLDEMVTCPVCDIQFMSKSHYALHTKGMVHSQRAQEIERKKDQTAPTIAPPAKMVTAKPDINSHSNPQQKIPEKSVEKTQNLSKNEKEKNPEPIKERKPDDAGVHCEACNVSFKAMQQFLSHAKGLGHIQNVERFESKNRSQNTDPPPKTEEAKKKEVKQKEEDPLPPGNRNRSMPASCSVETDSLSEDYLCETCNIKYSSLLQYSRHVNSDEHLQTARSVLQDSMGSPKDFFCDACDMKFDNTQQFQSHIKGISHHQNVELKQTKSDVQVDLDDFGFCDLCNISFYTMQDYRIHLKGKAHLFKQYPHLKPTPAATASEEPVHKDMESTHIRCEPRFREFFMRITYKMKDITCGNKMTGLFSCSLVNRRSLWSYGAAKNEVLHCAYSEKTIPYNM</sequence>
<evidence type="ECO:0000256" key="5">
    <source>
        <dbReference type="ARBA" id="ARBA00022833"/>
    </source>
</evidence>